<keyword evidence="1" id="KW-0812">Transmembrane</keyword>
<accession>E3MDW3</accession>
<reference evidence="2" key="1">
    <citation type="submission" date="2007-07" db="EMBL/GenBank/DDBJ databases">
        <title>PCAP assembly of the Caenorhabditis remanei genome.</title>
        <authorList>
            <consortium name="The Caenorhabditis remanei Sequencing Consortium"/>
            <person name="Wilson R.K."/>
        </authorList>
    </citation>
    <scope>NUCLEOTIDE SEQUENCE [LARGE SCALE GENOMIC DNA]</scope>
    <source>
        <strain evidence="2">PB4641</strain>
    </source>
</reference>
<gene>
    <name evidence="2" type="ORF">CRE_22479</name>
</gene>
<dbReference type="HOGENOM" id="CLU_2544769_0_0_1"/>
<dbReference type="STRING" id="31234.E3MDW3"/>
<dbReference type="EMBL" id="DS268438">
    <property type="protein sequence ID" value="EFO99571.1"/>
    <property type="molecule type" value="Genomic_DNA"/>
</dbReference>
<evidence type="ECO:0000256" key="1">
    <source>
        <dbReference type="SAM" id="Phobius"/>
    </source>
</evidence>
<keyword evidence="1" id="KW-0472">Membrane</keyword>
<dbReference type="OrthoDB" id="293823at2759"/>
<name>E3MDW3_CAERE</name>
<keyword evidence="1" id="KW-1133">Transmembrane helix</keyword>
<sequence length="83" mass="9608">MTQEFDGQLAALELACGKTTFPLGSEKPRNYSSKMSSWYAKLVWTNGIHPIAMNIIFVWIPIKHTSKINRKRFCTYAHDKMEE</sequence>
<feature type="transmembrane region" description="Helical" evidence="1">
    <location>
        <begin position="42"/>
        <end position="62"/>
    </location>
</feature>
<dbReference type="Proteomes" id="UP000008281">
    <property type="component" value="Unassembled WGS sequence"/>
</dbReference>
<protein>
    <submittedName>
        <fullName evidence="2">Uncharacterized protein</fullName>
    </submittedName>
</protein>
<evidence type="ECO:0000313" key="3">
    <source>
        <dbReference type="Proteomes" id="UP000008281"/>
    </source>
</evidence>
<keyword evidence="3" id="KW-1185">Reference proteome</keyword>
<dbReference type="AlphaFoldDB" id="E3MDW3"/>
<evidence type="ECO:0000313" key="2">
    <source>
        <dbReference type="EMBL" id="EFO99571.1"/>
    </source>
</evidence>
<dbReference type="eggNOG" id="KOG2150">
    <property type="taxonomic scope" value="Eukaryota"/>
</dbReference>
<proteinExistence type="predicted"/>
<organism evidence="3">
    <name type="scientific">Caenorhabditis remanei</name>
    <name type="common">Caenorhabditis vulgaris</name>
    <dbReference type="NCBI Taxonomy" id="31234"/>
    <lineage>
        <taxon>Eukaryota</taxon>
        <taxon>Metazoa</taxon>
        <taxon>Ecdysozoa</taxon>
        <taxon>Nematoda</taxon>
        <taxon>Chromadorea</taxon>
        <taxon>Rhabditida</taxon>
        <taxon>Rhabditina</taxon>
        <taxon>Rhabditomorpha</taxon>
        <taxon>Rhabditoidea</taxon>
        <taxon>Rhabditidae</taxon>
        <taxon>Peloderinae</taxon>
        <taxon>Caenorhabditis</taxon>
    </lineage>
</organism>
<dbReference type="InParanoid" id="E3MDW3"/>